<evidence type="ECO:0000256" key="4">
    <source>
        <dbReference type="ARBA" id="ARBA00022827"/>
    </source>
</evidence>
<keyword evidence="4" id="KW-0274">FAD</keyword>
<dbReference type="Proteomes" id="UP001595616">
    <property type="component" value="Unassembled WGS sequence"/>
</dbReference>
<evidence type="ECO:0000259" key="5">
    <source>
        <dbReference type="PROSITE" id="PS00624"/>
    </source>
</evidence>
<dbReference type="Gene3D" id="3.50.50.60">
    <property type="entry name" value="FAD/NAD(P)-binding domain"/>
    <property type="match status" value="1"/>
</dbReference>
<evidence type="ECO:0000313" key="6">
    <source>
        <dbReference type="EMBL" id="MFC3811806.1"/>
    </source>
</evidence>
<reference evidence="7" key="1">
    <citation type="journal article" date="2019" name="Int. J. Syst. Evol. Microbiol.">
        <title>The Global Catalogue of Microorganisms (GCM) 10K type strain sequencing project: providing services to taxonomists for standard genome sequencing and annotation.</title>
        <authorList>
            <consortium name="The Broad Institute Genomics Platform"/>
            <consortium name="The Broad Institute Genome Sequencing Center for Infectious Disease"/>
            <person name="Wu L."/>
            <person name="Ma J."/>
        </authorList>
    </citation>
    <scope>NUCLEOTIDE SEQUENCE [LARGE SCALE GENOMIC DNA]</scope>
    <source>
        <strain evidence="7">CECT 7956</strain>
    </source>
</reference>
<organism evidence="6 7">
    <name type="scientific">Lacihabitans lacunae</name>
    <dbReference type="NCBI Taxonomy" id="1028214"/>
    <lineage>
        <taxon>Bacteria</taxon>
        <taxon>Pseudomonadati</taxon>
        <taxon>Bacteroidota</taxon>
        <taxon>Cytophagia</taxon>
        <taxon>Cytophagales</taxon>
        <taxon>Leadbetterellaceae</taxon>
        <taxon>Lacihabitans</taxon>
    </lineage>
</organism>
<dbReference type="InterPro" id="IPR036188">
    <property type="entry name" value="FAD/NAD-bd_sf"/>
</dbReference>
<sequence>MTFDHIVVGAGSAGCVLANRLSADPSVSVLLIELGGPDSKPEIHIPAGYAKLHRTKVDAGFWTEPQKHLNNRKIYLPRGKVLGGCSSTNAMAYVRGNKQDYNDWENQGCQGWGYQDVLPYFKKSEFNVDHQDAFHGNHGELHVEYAKGFKTPFIDPFIAGCTSQGFYKNPDYNGQNQEGVGAFQFTIKNAKRHSAVDAFLKPVLHRKNLKVLTSTQVQKVIIKNDKAVGVIASIKNGPPQEIMANKEVILSAGSFVSPQLLMLSGIGEKEELNSFGIELKKELPGVGKNLQDHLFYAVSGLSNIQKGQNHHVKPLNQVLDLIEYFALKKGALTIGPLEGVAFGRSSQSPDRVDYQFHFASIHLGNDYKADLYDISTFPTTDGFTILPTLLRPKSRGTVSLGSKNPSDHLKIQPNFLEEESDRKLLIESGKIAWEVLNSGPFKPYLEKIITPPLGTSDEAFWDHIQKQVETVYHPVGTCKMGVDPATAVVDAQLRVHGIENLRVIDASVMPTIVSGNTNAPTYMIAEKGAELILKS</sequence>
<dbReference type="InterPro" id="IPR000172">
    <property type="entry name" value="GMC_OxRdtase_N"/>
</dbReference>
<dbReference type="Gene3D" id="3.30.560.10">
    <property type="entry name" value="Glucose Oxidase, domain 3"/>
    <property type="match status" value="1"/>
</dbReference>
<comment type="caution">
    <text evidence="6">The sequence shown here is derived from an EMBL/GenBank/DDBJ whole genome shotgun (WGS) entry which is preliminary data.</text>
</comment>
<protein>
    <submittedName>
        <fullName evidence="6">GMC family oxidoreductase</fullName>
    </submittedName>
</protein>
<evidence type="ECO:0000256" key="2">
    <source>
        <dbReference type="ARBA" id="ARBA00010790"/>
    </source>
</evidence>
<dbReference type="PIRSF" id="PIRSF000137">
    <property type="entry name" value="Alcohol_oxidase"/>
    <property type="match status" value="1"/>
</dbReference>
<dbReference type="EMBL" id="JBHRYQ010000001">
    <property type="protein sequence ID" value="MFC3811806.1"/>
    <property type="molecule type" value="Genomic_DNA"/>
</dbReference>
<evidence type="ECO:0000256" key="3">
    <source>
        <dbReference type="ARBA" id="ARBA00022630"/>
    </source>
</evidence>
<dbReference type="Pfam" id="PF05199">
    <property type="entry name" value="GMC_oxred_C"/>
    <property type="match status" value="1"/>
</dbReference>
<evidence type="ECO:0000313" key="7">
    <source>
        <dbReference type="Proteomes" id="UP001595616"/>
    </source>
</evidence>
<dbReference type="SUPFAM" id="SSF54373">
    <property type="entry name" value="FAD-linked reductases, C-terminal domain"/>
    <property type="match status" value="1"/>
</dbReference>
<dbReference type="PROSITE" id="PS00624">
    <property type="entry name" value="GMC_OXRED_2"/>
    <property type="match status" value="1"/>
</dbReference>
<evidence type="ECO:0000256" key="1">
    <source>
        <dbReference type="ARBA" id="ARBA00001974"/>
    </source>
</evidence>
<dbReference type="InterPro" id="IPR012132">
    <property type="entry name" value="GMC_OxRdtase"/>
</dbReference>
<accession>A0ABV7Z0M6</accession>
<keyword evidence="7" id="KW-1185">Reference proteome</keyword>
<comment type="similarity">
    <text evidence="2">Belongs to the GMC oxidoreductase family.</text>
</comment>
<dbReference type="PANTHER" id="PTHR11552:SF147">
    <property type="entry name" value="CHOLINE DEHYDROGENASE, MITOCHONDRIAL"/>
    <property type="match status" value="1"/>
</dbReference>
<dbReference type="PANTHER" id="PTHR11552">
    <property type="entry name" value="GLUCOSE-METHANOL-CHOLINE GMC OXIDOREDUCTASE"/>
    <property type="match status" value="1"/>
</dbReference>
<dbReference type="RefSeq" id="WP_379838654.1">
    <property type="nucleotide sequence ID" value="NZ_JBHRYQ010000001.1"/>
</dbReference>
<keyword evidence="3" id="KW-0285">Flavoprotein</keyword>
<comment type="cofactor">
    <cofactor evidence="1">
        <name>FAD</name>
        <dbReference type="ChEBI" id="CHEBI:57692"/>
    </cofactor>
</comment>
<feature type="domain" description="Glucose-methanol-choline oxidoreductase N-terminal" evidence="5">
    <location>
        <begin position="253"/>
        <end position="267"/>
    </location>
</feature>
<dbReference type="SUPFAM" id="SSF51905">
    <property type="entry name" value="FAD/NAD(P)-binding domain"/>
    <property type="match status" value="1"/>
</dbReference>
<dbReference type="InterPro" id="IPR007867">
    <property type="entry name" value="GMC_OxRtase_C"/>
</dbReference>
<name>A0ABV7Z0M6_9BACT</name>
<proteinExistence type="inferred from homology"/>
<dbReference type="Pfam" id="PF00732">
    <property type="entry name" value="GMC_oxred_N"/>
    <property type="match status" value="1"/>
</dbReference>
<gene>
    <name evidence="6" type="ORF">ACFOOI_14170</name>
</gene>